<sequence>MFLRYLFLGLVGLCAGGVIAAGIFAFIVTIGVVIRLIGKTHTGRHIRLIEDFIVAGGTLGNIVNLYEIAVPGGYPVLLLFGLGAGVFVGCLIMSLAETLNALPVLSRRIHLTTGLQYVILSIAAGKGLGAAVYFIFNIH</sequence>
<keyword evidence="1" id="KW-0472">Membrane</keyword>
<dbReference type="EMBL" id="JAJNOR010000002">
    <property type="protein sequence ID" value="MCD2492058.1"/>
    <property type="molecule type" value="Genomic_DNA"/>
</dbReference>
<accession>A0AAP2W757</accession>
<organism evidence="2 3">
    <name type="scientific">Lientehia hominis</name>
    <dbReference type="NCBI Taxonomy" id="2897778"/>
    <lineage>
        <taxon>Bacteria</taxon>
        <taxon>Bacillati</taxon>
        <taxon>Bacillota</taxon>
        <taxon>Clostridia</taxon>
        <taxon>Lachnospirales</taxon>
        <taxon>Lachnospiraceae</taxon>
        <taxon>Lientehia</taxon>
    </lineage>
</organism>
<dbReference type="SUPFAM" id="SSF53271">
    <property type="entry name" value="PRTase-like"/>
    <property type="match status" value="1"/>
</dbReference>
<protein>
    <submittedName>
        <fullName evidence="2">Stage V sporulation protein AB</fullName>
    </submittedName>
</protein>
<gene>
    <name evidence="2" type="ORF">LQE92_05390</name>
</gene>
<keyword evidence="1" id="KW-1133">Transmembrane helix</keyword>
<dbReference type="AlphaFoldDB" id="A0AAP2W757"/>
<proteinExistence type="predicted"/>
<keyword evidence="1" id="KW-0812">Transmembrane</keyword>
<evidence type="ECO:0000313" key="3">
    <source>
        <dbReference type="Proteomes" id="UP001299265"/>
    </source>
</evidence>
<keyword evidence="3" id="KW-1185">Reference proteome</keyword>
<dbReference type="InterPro" id="IPR029057">
    <property type="entry name" value="PRTase-like"/>
</dbReference>
<feature type="transmembrane region" description="Helical" evidence="1">
    <location>
        <begin position="117"/>
        <end position="136"/>
    </location>
</feature>
<dbReference type="RefSeq" id="WP_231061978.1">
    <property type="nucleotide sequence ID" value="NZ_JAJNOR010000002.1"/>
</dbReference>
<dbReference type="Pfam" id="PF13782">
    <property type="entry name" value="SpoVAB"/>
    <property type="match status" value="1"/>
</dbReference>
<reference evidence="2 3" key="1">
    <citation type="submission" date="2021-11" db="EMBL/GenBank/DDBJ databases">
        <title>Lacrimispora sp. nov. NSJ-141 isolated from human feces.</title>
        <authorList>
            <person name="Abdugheni R."/>
        </authorList>
    </citation>
    <scope>NUCLEOTIDE SEQUENCE [LARGE SCALE GENOMIC DNA]</scope>
    <source>
        <strain evidence="2 3">NSJ-141</strain>
    </source>
</reference>
<dbReference type="InterPro" id="IPR020144">
    <property type="entry name" value="SpoVAB"/>
</dbReference>
<evidence type="ECO:0000313" key="2">
    <source>
        <dbReference type="EMBL" id="MCD2492058.1"/>
    </source>
</evidence>
<feature type="transmembrane region" description="Helical" evidence="1">
    <location>
        <begin position="6"/>
        <end position="36"/>
    </location>
</feature>
<name>A0AAP2W757_9FIRM</name>
<feature type="transmembrane region" description="Helical" evidence="1">
    <location>
        <begin position="72"/>
        <end position="96"/>
    </location>
</feature>
<evidence type="ECO:0000256" key="1">
    <source>
        <dbReference type="SAM" id="Phobius"/>
    </source>
</evidence>
<dbReference type="Proteomes" id="UP001299265">
    <property type="component" value="Unassembled WGS sequence"/>
</dbReference>
<comment type="caution">
    <text evidence="2">The sequence shown here is derived from an EMBL/GenBank/DDBJ whole genome shotgun (WGS) entry which is preliminary data.</text>
</comment>